<name>A0ACC2LY55_PERAE</name>
<keyword evidence="2" id="KW-1185">Reference proteome</keyword>
<reference evidence="1 2" key="1">
    <citation type="journal article" date="2022" name="Hortic Res">
        <title>A haplotype resolved chromosomal level avocado genome allows analysis of novel avocado genes.</title>
        <authorList>
            <person name="Nath O."/>
            <person name="Fletcher S.J."/>
            <person name="Hayward A."/>
            <person name="Shaw L.M."/>
            <person name="Masouleh A.K."/>
            <person name="Furtado A."/>
            <person name="Henry R.J."/>
            <person name="Mitter N."/>
        </authorList>
    </citation>
    <scope>NUCLEOTIDE SEQUENCE [LARGE SCALE GENOMIC DNA]</scope>
    <source>
        <strain evidence="2">cv. Hass</strain>
    </source>
</reference>
<sequence length="111" mass="11865">MAKLAEPNEDIIIPKSKIDRFTLEKSRLHITSVELDDGEGDTAGPSGVGPSGVGPSVVADSDAGMSGDDQIGEVVINALNERIGRLEVRVNEGFAEMRQGFAEMLDHLRCD</sequence>
<protein>
    <submittedName>
        <fullName evidence="1">Uncharacterized protein</fullName>
    </submittedName>
</protein>
<gene>
    <name evidence="1" type="ORF">MRB53_012231</name>
</gene>
<dbReference type="EMBL" id="CM056811">
    <property type="protein sequence ID" value="KAJ8637964.1"/>
    <property type="molecule type" value="Genomic_DNA"/>
</dbReference>
<dbReference type="Proteomes" id="UP001234297">
    <property type="component" value="Chromosome 3"/>
</dbReference>
<proteinExistence type="predicted"/>
<evidence type="ECO:0000313" key="1">
    <source>
        <dbReference type="EMBL" id="KAJ8637964.1"/>
    </source>
</evidence>
<organism evidence="1 2">
    <name type="scientific">Persea americana</name>
    <name type="common">Avocado</name>
    <dbReference type="NCBI Taxonomy" id="3435"/>
    <lineage>
        <taxon>Eukaryota</taxon>
        <taxon>Viridiplantae</taxon>
        <taxon>Streptophyta</taxon>
        <taxon>Embryophyta</taxon>
        <taxon>Tracheophyta</taxon>
        <taxon>Spermatophyta</taxon>
        <taxon>Magnoliopsida</taxon>
        <taxon>Magnoliidae</taxon>
        <taxon>Laurales</taxon>
        <taxon>Lauraceae</taxon>
        <taxon>Persea</taxon>
    </lineage>
</organism>
<comment type="caution">
    <text evidence="1">The sequence shown here is derived from an EMBL/GenBank/DDBJ whole genome shotgun (WGS) entry which is preliminary data.</text>
</comment>
<evidence type="ECO:0000313" key="2">
    <source>
        <dbReference type="Proteomes" id="UP001234297"/>
    </source>
</evidence>
<accession>A0ACC2LY55</accession>